<organism evidence="1 2">
    <name type="scientific">Ascaris lumbricoides</name>
    <name type="common">Giant roundworm</name>
    <dbReference type="NCBI Taxonomy" id="6252"/>
    <lineage>
        <taxon>Eukaryota</taxon>
        <taxon>Metazoa</taxon>
        <taxon>Ecdysozoa</taxon>
        <taxon>Nematoda</taxon>
        <taxon>Chromadorea</taxon>
        <taxon>Rhabditida</taxon>
        <taxon>Spirurina</taxon>
        <taxon>Ascaridomorpha</taxon>
        <taxon>Ascaridoidea</taxon>
        <taxon>Ascarididae</taxon>
        <taxon>Ascaris</taxon>
    </lineage>
</organism>
<proteinExistence type="predicted"/>
<accession>A0A0M3I777</accession>
<reference evidence="2" key="1">
    <citation type="submission" date="2017-02" db="UniProtKB">
        <authorList>
            <consortium name="WormBaseParasite"/>
        </authorList>
    </citation>
    <scope>IDENTIFICATION</scope>
</reference>
<dbReference type="Proteomes" id="UP000036681">
    <property type="component" value="Unplaced"/>
</dbReference>
<dbReference type="AlphaFoldDB" id="A0A0M3I777"/>
<evidence type="ECO:0000313" key="2">
    <source>
        <dbReference type="WBParaSite" id="ALUE_0001300201-mRNA-1"/>
    </source>
</evidence>
<dbReference type="WBParaSite" id="ALUE_0001300201-mRNA-1">
    <property type="protein sequence ID" value="ALUE_0001300201-mRNA-1"/>
    <property type="gene ID" value="ALUE_0001300201"/>
</dbReference>
<keyword evidence="1" id="KW-1185">Reference proteome</keyword>
<sequence>MRPSRGYSKRTSLAGIARFHKRELIRSEGGY</sequence>
<evidence type="ECO:0000313" key="1">
    <source>
        <dbReference type="Proteomes" id="UP000036681"/>
    </source>
</evidence>
<name>A0A0M3I777_ASCLU</name>
<protein>
    <submittedName>
        <fullName evidence="2">Uncharacterized protein</fullName>
    </submittedName>
</protein>